<proteinExistence type="predicted"/>
<feature type="signal peptide" evidence="1">
    <location>
        <begin position="1"/>
        <end position="20"/>
    </location>
</feature>
<evidence type="ECO:0000313" key="3">
    <source>
        <dbReference type="Proteomes" id="UP000244077"/>
    </source>
</evidence>
<keyword evidence="1" id="KW-0732">Signal</keyword>
<organism evidence="2 3">
    <name type="scientific">Celeribacter persicus</name>
    <dbReference type="NCBI Taxonomy" id="1651082"/>
    <lineage>
        <taxon>Bacteria</taxon>
        <taxon>Pseudomonadati</taxon>
        <taxon>Pseudomonadota</taxon>
        <taxon>Alphaproteobacteria</taxon>
        <taxon>Rhodobacterales</taxon>
        <taxon>Roseobacteraceae</taxon>
        <taxon>Celeribacter</taxon>
    </lineage>
</organism>
<dbReference type="EMBL" id="QAOH01000001">
    <property type="protein sequence ID" value="PTQ75653.1"/>
    <property type="molecule type" value="Genomic_DNA"/>
</dbReference>
<evidence type="ECO:0000313" key="2">
    <source>
        <dbReference type="EMBL" id="PTQ75653.1"/>
    </source>
</evidence>
<dbReference type="Proteomes" id="UP000244077">
    <property type="component" value="Unassembled WGS sequence"/>
</dbReference>
<dbReference type="AlphaFoldDB" id="A0A2T5HVN2"/>
<feature type="chain" id="PRO_5015666658" evidence="1">
    <location>
        <begin position="21"/>
        <end position="63"/>
    </location>
</feature>
<name>A0A2T5HVN2_9RHOB</name>
<evidence type="ECO:0000256" key="1">
    <source>
        <dbReference type="SAM" id="SignalP"/>
    </source>
</evidence>
<reference evidence="2 3" key="1">
    <citation type="submission" date="2018-04" db="EMBL/GenBank/DDBJ databases">
        <title>Genomic Encyclopedia of Archaeal and Bacterial Type Strains, Phase II (KMG-II): from individual species to whole genera.</title>
        <authorList>
            <person name="Goeker M."/>
        </authorList>
    </citation>
    <scope>NUCLEOTIDE SEQUENCE [LARGE SCALE GENOMIC DNA]</scope>
    <source>
        <strain evidence="2 3">DSM 100434</strain>
    </source>
</reference>
<comment type="caution">
    <text evidence="2">The sequence shown here is derived from an EMBL/GenBank/DDBJ whole genome shotgun (WGS) entry which is preliminary data.</text>
</comment>
<gene>
    <name evidence="2" type="ORF">C8N42_101192</name>
</gene>
<keyword evidence="3" id="KW-1185">Reference proteome</keyword>
<sequence>MPHILPLTALALILATPALADCEWSINHGIDSYNKGINQKNEAGSRLNKARQADLGGDVFTAC</sequence>
<dbReference type="RefSeq" id="WP_107814671.1">
    <property type="nucleotide sequence ID" value="NZ_QAOH01000001.1"/>
</dbReference>
<accession>A0A2T5HVN2</accession>
<protein>
    <submittedName>
        <fullName evidence="2">Uncharacterized protein</fullName>
    </submittedName>
</protein>